<dbReference type="GO" id="GO:0000175">
    <property type="term" value="F:3'-5'-RNA exonuclease activity"/>
    <property type="evidence" value="ECO:0007669"/>
    <property type="project" value="InterPro"/>
</dbReference>
<keyword evidence="3 7" id="KW-0269">Exonuclease</keyword>
<dbReference type="CDD" id="cd06133">
    <property type="entry name" value="ERI-1_3'hExo_like"/>
    <property type="match status" value="1"/>
</dbReference>
<evidence type="ECO:0000256" key="2">
    <source>
        <dbReference type="ARBA" id="ARBA00022801"/>
    </source>
</evidence>
<dbReference type="eggNOG" id="COG5018">
    <property type="taxonomic scope" value="Bacteria"/>
</dbReference>
<dbReference type="Proteomes" id="UP000573963">
    <property type="component" value="Unassembled WGS sequence"/>
</dbReference>
<dbReference type="InterPro" id="IPR047201">
    <property type="entry name" value="ERI-1_3'hExo-like"/>
</dbReference>
<dbReference type="GO" id="GO:0003676">
    <property type="term" value="F:nucleic acid binding"/>
    <property type="evidence" value="ECO:0007669"/>
    <property type="project" value="InterPro"/>
</dbReference>
<dbReference type="EMBL" id="CP032452">
    <property type="protein sequence ID" value="QEZ70217.1"/>
    <property type="molecule type" value="Genomic_DNA"/>
</dbReference>
<name>A0A1X2JI73_PARBF</name>
<dbReference type="InterPro" id="IPR013520">
    <property type="entry name" value="Ribonucl_H"/>
</dbReference>
<dbReference type="PANTHER" id="PTHR23044">
    <property type="entry name" value="3'-5' EXONUCLEASE ERI1-RELATED"/>
    <property type="match status" value="1"/>
</dbReference>
<dbReference type="STRING" id="1490.B2H97_06455"/>
<evidence type="ECO:0000313" key="9">
    <source>
        <dbReference type="Proteomes" id="UP000573963"/>
    </source>
</evidence>
<dbReference type="Proteomes" id="UP000326961">
    <property type="component" value="Chromosome"/>
</dbReference>
<dbReference type="PANTHER" id="PTHR23044:SF61">
    <property type="entry name" value="3'-5' EXORIBONUCLEASE 1-RELATED"/>
    <property type="match status" value="1"/>
</dbReference>
<keyword evidence="1" id="KW-0540">Nuclease</keyword>
<dbReference type="InterPro" id="IPR012337">
    <property type="entry name" value="RNaseH-like_sf"/>
</dbReference>
<dbReference type="RefSeq" id="WP_025161604.1">
    <property type="nucleotide sequence ID" value="NZ_CABIWO010000001.1"/>
</dbReference>
<evidence type="ECO:0000313" key="6">
    <source>
        <dbReference type="EMBL" id="NME08272.1"/>
    </source>
</evidence>
<dbReference type="AlphaFoldDB" id="A0A1X2JI73"/>
<dbReference type="EMBL" id="JABAFD010000001">
    <property type="protein sequence ID" value="NME08272.1"/>
    <property type="molecule type" value="Genomic_DNA"/>
</dbReference>
<accession>A0A1X2JI73</accession>
<dbReference type="Pfam" id="PF00929">
    <property type="entry name" value="RNase_T"/>
    <property type="match status" value="1"/>
</dbReference>
<evidence type="ECO:0000259" key="5">
    <source>
        <dbReference type="SMART" id="SM00479"/>
    </source>
</evidence>
<dbReference type="Gene3D" id="3.30.420.10">
    <property type="entry name" value="Ribonuclease H-like superfamily/Ribonuclease H"/>
    <property type="match status" value="1"/>
</dbReference>
<evidence type="ECO:0000313" key="7">
    <source>
        <dbReference type="EMBL" id="QEZ70217.1"/>
    </source>
</evidence>
<evidence type="ECO:0000256" key="4">
    <source>
        <dbReference type="SAM" id="MobiDB-lite"/>
    </source>
</evidence>
<gene>
    <name evidence="7" type="ORF">D4A35_15440</name>
    <name evidence="6" type="ORF">HF875_02005</name>
</gene>
<organism evidence="7 8">
    <name type="scientific">Paraclostridium bifermentans</name>
    <name type="common">Clostridium bifermentans</name>
    <dbReference type="NCBI Taxonomy" id="1490"/>
    <lineage>
        <taxon>Bacteria</taxon>
        <taxon>Bacillati</taxon>
        <taxon>Bacillota</taxon>
        <taxon>Clostridia</taxon>
        <taxon>Peptostreptococcales</taxon>
        <taxon>Peptostreptococcaceae</taxon>
        <taxon>Paraclostridium</taxon>
    </lineage>
</organism>
<proteinExistence type="predicted"/>
<reference evidence="6 9" key="2">
    <citation type="submission" date="2020-04" db="EMBL/GenBank/DDBJ databases">
        <authorList>
            <person name="Hitch T.C.A."/>
            <person name="Wylensek D."/>
            <person name="Clavel T."/>
        </authorList>
    </citation>
    <scope>NUCLEOTIDE SEQUENCE [LARGE SCALE GENOMIC DNA]</scope>
    <source>
        <strain evidence="6 9">Med78_4-601-WT-2</strain>
    </source>
</reference>
<keyword evidence="2" id="KW-0378">Hydrolase</keyword>
<feature type="compositionally biased region" description="Basic residues" evidence="4">
    <location>
        <begin position="264"/>
        <end position="279"/>
    </location>
</feature>
<sequence>MEYIVFDLEFNQGFDKENNKTFSNEQCPFEIIQIGAIKLDANFNIIDKFSSFVKPNIYKTIHPFVGKMTHITLDKVKDAPSFSNVYKEFRKFISSKSSIMCVWGSGDLKELYRNINYYSLPSKGLPQLYINVQQYASSYFNNPTGQSIGLQNAIQILQLEQDKAYHDALNDAYYTALVLKNIYDENIVADTYVYTPVKSNRTRSKSVKKKVNYLALFEEFKKILGRDLTSDDKKLIDLAYKMGKTNQFLIDDIPAPTPKASPKSSKKKSKHGFKYKKRR</sequence>
<evidence type="ECO:0000256" key="3">
    <source>
        <dbReference type="ARBA" id="ARBA00022839"/>
    </source>
</evidence>
<dbReference type="InterPro" id="IPR051274">
    <property type="entry name" value="3-5_Exoribonuclease"/>
</dbReference>
<dbReference type="SUPFAM" id="SSF53098">
    <property type="entry name" value="Ribonuclease H-like"/>
    <property type="match status" value="1"/>
</dbReference>
<feature type="region of interest" description="Disordered" evidence="4">
    <location>
        <begin position="251"/>
        <end position="279"/>
    </location>
</feature>
<dbReference type="SMART" id="SM00479">
    <property type="entry name" value="EXOIII"/>
    <property type="match status" value="1"/>
</dbReference>
<protein>
    <submittedName>
        <fullName evidence="6 7">Exonuclease</fullName>
    </submittedName>
</protein>
<dbReference type="InterPro" id="IPR036397">
    <property type="entry name" value="RNaseH_sf"/>
</dbReference>
<evidence type="ECO:0000256" key="1">
    <source>
        <dbReference type="ARBA" id="ARBA00022722"/>
    </source>
</evidence>
<reference evidence="7 8" key="1">
    <citation type="submission" date="2018-09" db="EMBL/GenBank/DDBJ databases">
        <title>A clostridial neurotoxin that targets Anopheles mosquitoes.</title>
        <authorList>
            <person name="Contreras E."/>
            <person name="Masuyer G."/>
            <person name="Qureshi N."/>
            <person name="Chawla S."/>
            <person name="Lim H.L."/>
            <person name="Chen J."/>
            <person name="Stenmark P."/>
            <person name="Gill S."/>
        </authorList>
    </citation>
    <scope>NUCLEOTIDE SEQUENCE [LARGE SCALE GENOMIC DNA]</scope>
    <source>
        <strain evidence="7 8">Cbm</strain>
    </source>
</reference>
<feature type="domain" description="Exonuclease" evidence="5">
    <location>
        <begin position="2"/>
        <end position="188"/>
    </location>
</feature>
<evidence type="ECO:0000313" key="8">
    <source>
        <dbReference type="Proteomes" id="UP000326961"/>
    </source>
</evidence>